<keyword evidence="1" id="KW-0812">Transmembrane</keyword>
<accession>A0A370HYT1</accession>
<keyword evidence="1" id="KW-0472">Membrane</keyword>
<evidence type="ECO:0000313" key="4">
    <source>
        <dbReference type="Proteomes" id="UP000254869"/>
    </source>
</evidence>
<organism evidence="3 4">
    <name type="scientific">Nocardia pseudobrasiliensis</name>
    <dbReference type="NCBI Taxonomy" id="45979"/>
    <lineage>
        <taxon>Bacteria</taxon>
        <taxon>Bacillati</taxon>
        <taxon>Actinomycetota</taxon>
        <taxon>Actinomycetes</taxon>
        <taxon>Mycobacteriales</taxon>
        <taxon>Nocardiaceae</taxon>
        <taxon>Nocardia</taxon>
    </lineage>
</organism>
<keyword evidence="1" id="KW-1133">Transmembrane helix</keyword>
<proteinExistence type="predicted"/>
<feature type="transmembrane region" description="Helical" evidence="1">
    <location>
        <begin position="12"/>
        <end position="29"/>
    </location>
</feature>
<evidence type="ECO:0000313" key="2">
    <source>
        <dbReference type="EMBL" id="RDI61503.1"/>
    </source>
</evidence>
<reference evidence="3 4" key="1">
    <citation type="submission" date="2018-07" db="EMBL/GenBank/DDBJ databases">
        <title>Genomic Encyclopedia of Type Strains, Phase IV (KMG-IV): sequencing the most valuable type-strain genomes for metagenomic binning, comparative biology and taxonomic classification.</title>
        <authorList>
            <person name="Goeker M."/>
        </authorList>
    </citation>
    <scope>NUCLEOTIDE SEQUENCE [LARGE SCALE GENOMIC DNA]</scope>
    <source>
        <strain evidence="3 4">DSM 44290</strain>
    </source>
</reference>
<dbReference type="Proteomes" id="UP000254869">
    <property type="component" value="Unassembled WGS sequence"/>
</dbReference>
<dbReference type="EMBL" id="QQBC01000009">
    <property type="protein sequence ID" value="RDI63667.1"/>
    <property type="molecule type" value="Genomic_DNA"/>
</dbReference>
<evidence type="ECO:0000313" key="3">
    <source>
        <dbReference type="EMBL" id="RDI63667.1"/>
    </source>
</evidence>
<keyword evidence="4" id="KW-1185">Reference proteome</keyword>
<sequence>MTTLRNRFNANRFFWLGIIGVLVIVLLLVV</sequence>
<dbReference type="EMBL" id="QQBC01000013">
    <property type="protein sequence ID" value="RDI61503.1"/>
    <property type="molecule type" value="Genomic_DNA"/>
</dbReference>
<evidence type="ECO:0000256" key="1">
    <source>
        <dbReference type="SAM" id="Phobius"/>
    </source>
</evidence>
<comment type="caution">
    <text evidence="3">The sequence shown here is derived from an EMBL/GenBank/DDBJ whole genome shotgun (WGS) entry which is preliminary data.</text>
</comment>
<gene>
    <name evidence="3" type="ORF">DFR76_1091</name>
    <name evidence="2" type="ORF">DFR76_1131</name>
</gene>
<dbReference type="AlphaFoldDB" id="A0A370HYT1"/>
<protein>
    <submittedName>
        <fullName evidence="3">Uncharacterized protein</fullName>
    </submittedName>
</protein>
<name>A0A370HYT1_9NOCA</name>
<feature type="non-terminal residue" evidence="3">
    <location>
        <position position="30"/>
    </location>
</feature>